<dbReference type="InterPro" id="IPR001667">
    <property type="entry name" value="DDH_dom"/>
</dbReference>
<reference evidence="4 5" key="1">
    <citation type="submission" date="2019-02" db="EMBL/GenBank/DDBJ databases">
        <title>Halonotius sp. a new haloqrchaeon isolated from saline water.</title>
        <authorList>
            <person name="Duran-Viseras A."/>
            <person name="Sanchez-Porro C."/>
            <person name="Ventosa A."/>
        </authorList>
    </citation>
    <scope>NUCLEOTIDE SEQUENCE [LARGE SCALE GENOMIC DNA]</scope>
    <source>
        <strain evidence="4 5">F9-27</strain>
    </source>
</reference>
<evidence type="ECO:0000259" key="3">
    <source>
        <dbReference type="Pfam" id="PF02272"/>
    </source>
</evidence>
<dbReference type="PANTHER" id="PTHR47618">
    <property type="entry name" value="BIFUNCTIONAL OLIGORIBONUCLEASE AND PAP PHOSPHATASE NRNA"/>
    <property type="match status" value="1"/>
</dbReference>
<name>A0A544QN84_9EURY</name>
<evidence type="ECO:0000259" key="2">
    <source>
        <dbReference type="Pfam" id="PF02254"/>
    </source>
</evidence>
<dbReference type="Proteomes" id="UP000315385">
    <property type="component" value="Unassembled WGS sequence"/>
</dbReference>
<dbReference type="AlphaFoldDB" id="A0A544QN84"/>
<comment type="caution">
    <text evidence="4">The sequence shown here is derived from an EMBL/GenBank/DDBJ whole genome shotgun (WGS) entry which is preliminary data.</text>
</comment>
<dbReference type="EMBL" id="SESI01000002">
    <property type="protein sequence ID" value="TQQ80344.1"/>
    <property type="molecule type" value="Genomic_DNA"/>
</dbReference>
<dbReference type="GO" id="GO:0003676">
    <property type="term" value="F:nucleic acid binding"/>
    <property type="evidence" value="ECO:0007669"/>
    <property type="project" value="InterPro"/>
</dbReference>
<dbReference type="GO" id="GO:0006813">
    <property type="term" value="P:potassium ion transport"/>
    <property type="evidence" value="ECO:0007669"/>
    <property type="project" value="InterPro"/>
</dbReference>
<dbReference type="Gene3D" id="3.10.310.30">
    <property type="match status" value="1"/>
</dbReference>
<dbReference type="InterPro" id="IPR038763">
    <property type="entry name" value="DHH_sf"/>
</dbReference>
<dbReference type="SUPFAM" id="SSF51735">
    <property type="entry name" value="NAD(P)-binding Rossmann-fold domains"/>
    <property type="match status" value="1"/>
</dbReference>
<feature type="domain" description="RCK N-terminal" evidence="2">
    <location>
        <begin position="6"/>
        <end position="113"/>
    </location>
</feature>
<dbReference type="SUPFAM" id="SSF64182">
    <property type="entry name" value="DHH phosphoesterases"/>
    <property type="match status" value="1"/>
</dbReference>
<accession>A0A544QN84</accession>
<dbReference type="PANTHER" id="PTHR47618:SF1">
    <property type="entry name" value="BIFUNCTIONAL OLIGORIBONUCLEASE AND PAP PHOSPHATASE NRNA"/>
    <property type="match status" value="1"/>
</dbReference>
<dbReference type="Pfam" id="PF02272">
    <property type="entry name" value="DHHA1"/>
    <property type="match status" value="1"/>
</dbReference>
<sequence>MMRRLVLGDRAVGSTVASHVADQPGKLYVVTDDRGWVTTLREDGVRAVEGDPTDESNYPDMADTVVVAAADPIRHGRIAMRAREVFPAATLLSIRHDDATESHAEQLGAVADRYIDPVSDITDRLLDVAGGVHGDRMARLLSVLRPLSAPLAVVTHDNPDPDAIASAIALTHIADRVGVDSEAYYFGEITHQENRALVNLLSLPLTETSTESFSPEEFGAIALVDHARPGVNDSLPPGTPVQIVVDHHPQRQPIDDREGFLDIRPDIGSTSTIMVEYLRQLGVTPPESLATALLYGIQTDTRQFTRGVSEADFTAAAFLSAHADEDALTRIESPAVSGSVLDTLATAIEAREVRGSALASCVGEITDRDALSQAADELLTMESVETVIVFGYDDETIYVSGRSRGSGVDLGETLREALGQVGSAGGHATMAGAQVPIGVLGAVEEWETLSVVVHDTIAGRFFETLDTAPRPGQYGDPLVRFPPE</sequence>
<dbReference type="InterPro" id="IPR003156">
    <property type="entry name" value="DHHA1_dom"/>
</dbReference>
<dbReference type="InterPro" id="IPR051319">
    <property type="entry name" value="Oligoribo/pAp-PDE_c-di-AMP_PDE"/>
</dbReference>
<dbReference type="InterPro" id="IPR003148">
    <property type="entry name" value="RCK_N"/>
</dbReference>
<dbReference type="Pfam" id="PF02254">
    <property type="entry name" value="TrkA_N"/>
    <property type="match status" value="1"/>
</dbReference>
<evidence type="ECO:0000313" key="5">
    <source>
        <dbReference type="Proteomes" id="UP000315385"/>
    </source>
</evidence>
<evidence type="ECO:0000313" key="4">
    <source>
        <dbReference type="EMBL" id="TQQ80344.1"/>
    </source>
</evidence>
<dbReference type="InterPro" id="IPR036291">
    <property type="entry name" value="NAD(P)-bd_dom_sf"/>
</dbReference>
<dbReference type="RefSeq" id="WP_142443466.1">
    <property type="nucleotide sequence ID" value="NZ_SESI01000002.1"/>
</dbReference>
<gene>
    <name evidence="4" type="ORF">EWF95_07570</name>
</gene>
<evidence type="ECO:0000259" key="1">
    <source>
        <dbReference type="Pfam" id="PF01368"/>
    </source>
</evidence>
<feature type="domain" description="DDH" evidence="1">
    <location>
        <begin position="152"/>
        <end position="297"/>
    </location>
</feature>
<dbReference type="Pfam" id="PF01368">
    <property type="entry name" value="DHH"/>
    <property type="match status" value="1"/>
</dbReference>
<organism evidence="4 5">
    <name type="scientific">Halonotius roseus</name>
    <dbReference type="NCBI Taxonomy" id="2511997"/>
    <lineage>
        <taxon>Archaea</taxon>
        <taxon>Methanobacteriati</taxon>
        <taxon>Methanobacteriota</taxon>
        <taxon>Stenosarchaea group</taxon>
        <taxon>Halobacteria</taxon>
        <taxon>Halobacteriales</taxon>
        <taxon>Haloferacaceae</taxon>
        <taxon>Halonotius</taxon>
    </lineage>
</organism>
<dbReference type="OrthoDB" id="350705at2157"/>
<protein>
    <submittedName>
        <fullName evidence="4">Bifunctional oligoribonuclease/PAP phosphatase NrnA</fullName>
    </submittedName>
</protein>
<dbReference type="Gene3D" id="3.90.1640.10">
    <property type="entry name" value="inorganic pyrophosphatase (n-terminal core)"/>
    <property type="match status" value="1"/>
</dbReference>
<feature type="domain" description="DHHA1" evidence="3">
    <location>
        <begin position="356"/>
        <end position="436"/>
    </location>
</feature>
<keyword evidence="5" id="KW-1185">Reference proteome</keyword>
<dbReference type="Gene3D" id="3.40.50.720">
    <property type="entry name" value="NAD(P)-binding Rossmann-like Domain"/>
    <property type="match status" value="1"/>
</dbReference>
<proteinExistence type="predicted"/>